<dbReference type="PANTHER" id="PTHR39339:SF1">
    <property type="entry name" value="CHAD DOMAIN-CONTAINING PROTEIN"/>
    <property type="match status" value="1"/>
</dbReference>
<dbReference type="SMART" id="SM00880">
    <property type="entry name" value="CHAD"/>
    <property type="match status" value="1"/>
</dbReference>
<organism evidence="2 3">
    <name type="scientific">Sulfuriferula nivalis</name>
    <dbReference type="NCBI Taxonomy" id="2675298"/>
    <lineage>
        <taxon>Bacteria</taxon>
        <taxon>Pseudomonadati</taxon>
        <taxon>Pseudomonadota</taxon>
        <taxon>Betaproteobacteria</taxon>
        <taxon>Nitrosomonadales</taxon>
        <taxon>Sulfuricellaceae</taxon>
        <taxon>Sulfuriferula</taxon>
    </lineage>
</organism>
<name>A0A809RJ46_9PROT</name>
<dbReference type="Pfam" id="PF05235">
    <property type="entry name" value="CHAD"/>
    <property type="match status" value="1"/>
</dbReference>
<evidence type="ECO:0000313" key="3">
    <source>
        <dbReference type="Proteomes" id="UP000463939"/>
    </source>
</evidence>
<dbReference type="Proteomes" id="UP000463939">
    <property type="component" value="Chromosome"/>
</dbReference>
<dbReference type="InterPro" id="IPR007899">
    <property type="entry name" value="CHAD_dom"/>
</dbReference>
<dbReference type="Gene3D" id="1.40.20.10">
    <property type="entry name" value="CHAD domain"/>
    <property type="match status" value="1"/>
</dbReference>
<dbReference type="EMBL" id="AP021881">
    <property type="protein sequence ID" value="BBP01616.1"/>
    <property type="molecule type" value="Genomic_DNA"/>
</dbReference>
<protein>
    <recommendedName>
        <fullName evidence="1">CHAD domain-containing protein</fullName>
    </recommendedName>
</protein>
<dbReference type="KEGG" id="sniv:SFSGTM_23240"/>
<keyword evidence="3" id="KW-1185">Reference proteome</keyword>
<dbReference type="AlphaFoldDB" id="A0A809RJ46"/>
<dbReference type="PANTHER" id="PTHR39339">
    <property type="entry name" value="SLR1444 PROTEIN"/>
    <property type="match status" value="1"/>
</dbReference>
<proteinExistence type="predicted"/>
<evidence type="ECO:0000259" key="1">
    <source>
        <dbReference type="PROSITE" id="PS51708"/>
    </source>
</evidence>
<evidence type="ECO:0000313" key="2">
    <source>
        <dbReference type="EMBL" id="BBP01616.1"/>
    </source>
</evidence>
<feature type="domain" description="CHAD" evidence="1">
    <location>
        <begin position="21"/>
        <end position="296"/>
    </location>
</feature>
<sequence>MVVQDVSSVADAESDFNLGQDMRVDEAVHVIMRHLLESMRTHEAGVIAGQDAEFLHDFRIAVRSHRVLLGQMHGVIPQRTLIRLRKGFLWLGKITTAQRDLDVYLLTLAAGKRDLVPLREFYQHQQQLAHQQLVADLASPRYTQLMAFWAAYLEAPLPVHSRLLYAQYPLADFANKRIWRMVRRVLKQGGAIQADSLAQVLHELRKSCKKLRYLMAFFQSLYPEKKMNKALKALKSLQDLLGEYQDLQVQQAYLTDFKQQAGANIPVYALTAVYVRMSKMRKREDRLRQLFERQFAEFAEHRYKLFKRLFKADKTADLKRARG</sequence>
<dbReference type="InterPro" id="IPR038186">
    <property type="entry name" value="CHAD_dom_sf"/>
</dbReference>
<gene>
    <name evidence="2" type="ORF">SFSGTM_23240</name>
</gene>
<accession>A0A809RJ46</accession>
<reference evidence="3" key="1">
    <citation type="submission" date="2019-11" db="EMBL/GenBank/DDBJ databases">
        <title>Isolation and characterization of a novel species in the genus Sulfuriferula.</title>
        <authorList>
            <person name="Mochizuki J."/>
            <person name="Kojima H."/>
            <person name="Fukui M."/>
        </authorList>
    </citation>
    <scope>NUCLEOTIDE SEQUENCE [LARGE SCALE GENOMIC DNA]</scope>
    <source>
        <strain evidence="3">SGTM</strain>
    </source>
</reference>
<dbReference type="PROSITE" id="PS51708">
    <property type="entry name" value="CHAD"/>
    <property type="match status" value="1"/>
</dbReference>